<keyword evidence="2" id="KW-1185">Reference proteome</keyword>
<accession>A0A653CSE7</accession>
<organism evidence="1 2">
    <name type="scientific">Callosobruchus maculatus</name>
    <name type="common">Southern cowpea weevil</name>
    <name type="synonym">Pulse bruchid</name>
    <dbReference type="NCBI Taxonomy" id="64391"/>
    <lineage>
        <taxon>Eukaryota</taxon>
        <taxon>Metazoa</taxon>
        <taxon>Ecdysozoa</taxon>
        <taxon>Arthropoda</taxon>
        <taxon>Hexapoda</taxon>
        <taxon>Insecta</taxon>
        <taxon>Pterygota</taxon>
        <taxon>Neoptera</taxon>
        <taxon>Endopterygota</taxon>
        <taxon>Coleoptera</taxon>
        <taxon>Polyphaga</taxon>
        <taxon>Cucujiformia</taxon>
        <taxon>Chrysomeloidea</taxon>
        <taxon>Chrysomelidae</taxon>
        <taxon>Bruchinae</taxon>
        <taxon>Bruchini</taxon>
        <taxon>Callosobruchus</taxon>
    </lineage>
</organism>
<dbReference type="Proteomes" id="UP000410492">
    <property type="component" value="Unassembled WGS sequence"/>
</dbReference>
<reference evidence="1 2" key="1">
    <citation type="submission" date="2019-01" db="EMBL/GenBank/DDBJ databases">
        <authorList>
            <person name="Sayadi A."/>
        </authorList>
    </citation>
    <scope>NUCLEOTIDE SEQUENCE [LARGE SCALE GENOMIC DNA]</scope>
</reference>
<dbReference type="EMBL" id="CAACVG010008683">
    <property type="protein sequence ID" value="VEN50736.1"/>
    <property type="molecule type" value="Genomic_DNA"/>
</dbReference>
<gene>
    <name evidence="1" type="ORF">CALMAC_LOCUS11387</name>
</gene>
<evidence type="ECO:0000313" key="1">
    <source>
        <dbReference type="EMBL" id="VEN50736.1"/>
    </source>
</evidence>
<dbReference type="AlphaFoldDB" id="A0A653CSE7"/>
<name>A0A653CSE7_CALMS</name>
<proteinExistence type="predicted"/>
<evidence type="ECO:0000313" key="2">
    <source>
        <dbReference type="Proteomes" id="UP000410492"/>
    </source>
</evidence>
<sequence>MEGSQKHHHAMSCYIPKTIGSNLCRKTWEPPPTPLEPNTVDVRTLFRRGKLPSPQYNTSRGVTYSGMPDKGRSVLFELSCGSKR</sequence>
<protein>
    <submittedName>
        <fullName evidence="1">Uncharacterized protein</fullName>
    </submittedName>
</protein>